<keyword evidence="2" id="KW-0677">Repeat</keyword>
<dbReference type="Pfam" id="PF13202">
    <property type="entry name" value="EF-hand_5"/>
    <property type="match status" value="4"/>
</dbReference>
<dbReference type="Proteomes" id="UP001595724">
    <property type="component" value="Unassembled WGS sequence"/>
</dbReference>
<proteinExistence type="predicted"/>
<evidence type="ECO:0000313" key="7">
    <source>
        <dbReference type="Proteomes" id="UP001595724"/>
    </source>
</evidence>
<dbReference type="SUPFAM" id="SSF47473">
    <property type="entry name" value="EF-hand"/>
    <property type="match status" value="1"/>
</dbReference>
<dbReference type="Gene3D" id="1.10.238.10">
    <property type="entry name" value="EF-hand"/>
    <property type="match status" value="2"/>
</dbReference>
<feature type="domain" description="EF-hand" evidence="5">
    <location>
        <begin position="136"/>
        <end position="171"/>
    </location>
</feature>
<evidence type="ECO:0000313" key="6">
    <source>
        <dbReference type="EMBL" id="MFC3659160.1"/>
    </source>
</evidence>
<keyword evidence="7" id="KW-1185">Reference proteome</keyword>
<organism evidence="6 7">
    <name type="scientific">Luteimonas notoginsengisoli</name>
    <dbReference type="NCBI Taxonomy" id="1578200"/>
    <lineage>
        <taxon>Bacteria</taxon>
        <taxon>Pseudomonadati</taxon>
        <taxon>Pseudomonadota</taxon>
        <taxon>Gammaproteobacteria</taxon>
        <taxon>Lysobacterales</taxon>
        <taxon>Lysobacteraceae</taxon>
        <taxon>Luteimonas</taxon>
    </lineage>
</organism>
<evidence type="ECO:0000256" key="1">
    <source>
        <dbReference type="ARBA" id="ARBA00022723"/>
    </source>
</evidence>
<dbReference type="InterPro" id="IPR002048">
    <property type="entry name" value="EF_hand_dom"/>
</dbReference>
<keyword evidence="4" id="KW-0732">Signal</keyword>
<reference evidence="7" key="1">
    <citation type="journal article" date="2019" name="Int. J. Syst. Evol. Microbiol.">
        <title>The Global Catalogue of Microorganisms (GCM) 10K type strain sequencing project: providing services to taxonomists for standard genome sequencing and annotation.</title>
        <authorList>
            <consortium name="The Broad Institute Genomics Platform"/>
            <consortium name="The Broad Institute Genome Sequencing Center for Infectious Disease"/>
            <person name="Wu L."/>
            <person name="Ma J."/>
        </authorList>
    </citation>
    <scope>NUCLEOTIDE SEQUENCE [LARGE SCALE GENOMIC DNA]</scope>
    <source>
        <strain evidence="7">KCTC 42211</strain>
    </source>
</reference>
<dbReference type="PANTHER" id="PTHR10827:SF98">
    <property type="entry name" value="45 KDA CALCIUM-BINDING PROTEIN"/>
    <property type="match status" value="1"/>
</dbReference>
<evidence type="ECO:0000259" key="5">
    <source>
        <dbReference type="PROSITE" id="PS50222"/>
    </source>
</evidence>
<comment type="caution">
    <text evidence="6">The sequence shown here is derived from an EMBL/GenBank/DDBJ whole genome shotgun (WGS) entry which is preliminary data.</text>
</comment>
<name>A0ABV7UQF0_9GAMM</name>
<protein>
    <submittedName>
        <fullName evidence="6">EF-hand domain-containing protein</fullName>
    </submittedName>
</protein>
<sequence>MNHKILFATVALVLASGGTAAAQQPATTSGKAGHHMRLDTNSDGAIDRAEAAASPRLAERFDQMDKDKDGKLLAGEVSRRHGWGHRGHRMMMKLDADKDGRVSKAEAAAEPKFAERFAKLDFNKDGYADRADFKARMEQRRGECFDKADLNKDGKLSRVEYSNMHEACGRGMDDGPGMRADRQQGAVSTK</sequence>
<keyword evidence="1" id="KW-0479">Metal-binding</keyword>
<dbReference type="PROSITE" id="PS00018">
    <property type="entry name" value="EF_HAND_1"/>
    <property type="match status" value="1"/>
</dbReference>
<dbReference type="PANTHER" id="PTHR10827">
    <property type="entry name" value="RETICULOCALBIN"/>
    <property type="match status" value="1"/>
</dbReference>
<dbReference type="InterPro" id="IPR011992">
    <property type="entry name" value="EF-hand-dom_pair"/>
</dbReference>
<evidence type="ECO:0000256" key="3">
    <source>
        <dbReference type="SAM" id="MobiDB-lite"/>
    </source>
</evidence>
<feature type="chain" id="PRO_5045691445" evidence="4">
    <location>
        <begin position="22"/>
        <end position="190"/>
    </location>
</feature>
<feature type="region of interest" description="Disordered" evidence="3">
    <location>
        <begin position="167"/>
        <end position="190"/>
    </location>
</feature>
<dbReference type="EMBL" id="JBHRYF010000001">
    <property type="protein sequence ID" value="MFC3659160.1"/>
    <property type="molecule type" value="Genomic_DNA"/>
</dbReference>
<evidence type="ECO:0000256" key="2">
    <source>
        <dbReference type="ARBA" id="ARBA00022737"/>
    </source>
</evidence>
<dbReference type="PROSITE" id="PS50222">
    <property type="entry name" value="EF_HAND_2"/>
    <property type="match status" value="1"/>
</dbReference>
<gene>
    <name evidence="6" type="ORF">ACFOM9_03575</name>
</gene>
<evidence type="ECO:0000256" key="4">
    <source>
        <dbReference type="SAM" id="SignalP"/>
    </source>
</evidence>
<dbReference type="RefSeq" id="WP_386706241.1">
    <property type="nucleotide sequence ID" value="NZ_JBHRYF010000001.1"/>
</dbReference>
<dbReference type="InterPro" id="IPR018247">
    <property type="entry name" value="EF_Hand_1_Ca_BS"/>
</dbReference>
<feature type="signal peptide" evidence="4">
    <location>
        <begin position="1"/>
        <end position="21"/>
    </location>
</feature>
<accession>A0ABV7UQF0</accession>